<comment type="caution">
    <text evidence="2">The sequence shown here is derived from an EMBL/GenBank/DDBJ whole genome shotgun (WGS) entry which is preliminary data.</text>
</comment>
<gene>
    <name evidence="2" type="ORF">BKA15_006686</name>
</gene>
<dbReference type="InterPro" id="IPR002731">
    <property type="entry name" value="ATPase_BadF"/>
</dbReference>
<keyword evidence="2" id="KW-0418">Kinase</keyword>
<dbReference type="EMBL" id="JACCBU010000001">
    <property type="protein sequence ID" value="NYE75357.1"/>
    <property type="molecule type" value="Genomic_DNA"/>
</dbReference>
<evidence type="ECO:0000313" key="2">
    <source>
        <dbReference type="EMBL" id="NYE75357.1"/>
    </source>
</evidence>
<dbReference type="PANTHER" id="PTHR43190:SF3">
    <property type="entry name" value="N-ACETYL-D-GLUCOSAMINE KINASE"/>
    <property type="match status" value="1"/>
</dbReference>
<organism evidence="2 3">
    <name type="scientific">Microlunatus parietis</name>
    <dbReference type="NCBI Taxonomy" id="682979"/>
    <lineage>
        <taxon>Bacteria</taxon>
        <taxon>Bacillati</taxon>
        <taxon>Actinomycetota</taxon>
        <taxon>Actinomycetes</taxon>
        <taxon>Propionibacteriales</taxon>
        <taxon>Propionibacteriaceae</taxon>
        <taxon>Microlunatus</taxon>
    </lineage>
</organism>
<dbReference type="PANTHER" id="PTHR43190">
    <property type="entry name" value="N-ACETYL-D-GLUCOSAMINE KINASE"/>
    <property type="match status" value="1"/>
</dbReference>
<keyword evidence="3" id="KW-1185">Reference proteome</keyword>
<dbReference type="SUPFAM" id="SSF53067">
    <property type="entry name" value="Actin-like ATPase domain"/>
    <property type="match status" value="2"/>
</dbReference>
<keyword evidence="2" id="KW-0808">Transferase</keyword>
<sequence>MTAVIIGADIGGTSSRVGVANLTGRFLAVVTGGPANPNAVGIDSAGAEIRRVTDAALAAAGQGLGGTPTVAGVVIGLAGITGVADPEGFARAALDPILAGRPPLEVVTDLAVAYASGSPEPDGCVLIAGTGAMAGIIRSGVLDERRDGWGWLLGDDGSGFWLGREAVRATLADLEAGRELGPLGDAILDLVRTQVEPGPGGEYGASELIRSGYARPPRELSEYATLVAELADVDPVAARIADRAAEVLAATLGRLDPGPALPIVLAGSVLQPGPAGRPTPVGSRLRALLSERYENPLHEAGPGVVGAAWLAVPAAARSDRDLHRRLLASARDRSG</sequence>
<reference evidence="2 3" key="1">
    <citation type="submission" date="2020-07" db="EMBL/GenBank/DDBJ databases">
        <title>Sequencing the genomes of 1000 actinobacteria strains.</title>
        <authorList>
            <person name="Klenk H.-P."/>
        </authorList>
    </citation>
    <scope>NUCLEOTIDE SEQUENCE [LARGE SCALE GENOMIC DNA]</scope>
    <source>
        <strain evidence="2 3">DSM 22083</strain>
    </source>
</reference>
<dbReference type="AlphaFoldDB" id="A0A7Y9IEF5"/>
<proteinExistence type="predicted"/>
<protein>
    <submittedName>
        <fullName evidence="2">N-acetylglucosamine kinase-like BadF-type ATPase</fullName>
    </submittedName>
</protein>
<feature type="domain" description="ATPase BadF/BadG/BcrA/BcrD type" evidence="1">
    <location>
        <begin position="6"/>
        <end position="213"/>
    </location>
</feature>
<dbReference type="Proteomes" id="UP000569914">
    <property type="component" value="Unassembled WGS sequence"/>
</dbReference>
<dbReference type="InterPro" id="IPR052519">
    <property type="entry name" value="Euk-type_GlcNAc_Kinase"/>
</dbReference>
<name>A0A7Y9IEF5_9ACTN</name>
<dbReference type="Gene3D" id="3.30.420.40">
    <property type="match status" value="2"/>
</dbReference>
<accession>A0A7Y9IEF5</accession>
<dbReference type="RefSeq" id="WP_179757876.1">
    <property type="nucleotide sequence ID" value="NZ_JACCBU010000001.1"/>
</dbReference>
<dbReference type="InterPro" id="IPR043129">
    <property type="entry name" value="ATPase_NBD"/>
</dbReference>
<dbReference type="Pfam" id="PF01869">
    <property type="entry name" value="BcrAD_BadFG"/>
    <property type="match status" value="1"/>
</dbReference>
<evidence type="ECO:0000313" key="3">
    <source>
        <dbReference type="Proteomes" id="UP000569914"/>
    </source>
</evidence>
<dbReference type="GO" id="GO:0016301">
    <property type="term" value="F:kinase activity"/>
    <property type="evidence" value="ECO:0007669"/>
    <property type="project" value="UniProtKB-KW"/>
</dbReference>
<evidence type="ECO:0000259" key="1">
    <source>
        <dbReference type="Pfam" id="PF01869"/>
    </source>
</evidence>